<evidence type="ECO:0000256" key="9">
    <source>
        <dbReference type="RuleBase" id="RU004142"/>
    </source>
</evidence>
<dbReference type="PANTHER" id="PTHR11465:SF68">
    <property type="entry name" value="CATALASE"/>
    <property type="match status" value="1"/>
</dbReference>
<sequence>MSDHMINHNRNKYQILFDRKYFFLFLITLLFDCNKSSSSTSNAFKSIPGQRITFDHLRSKSTDDSFNRTFDSSAQTQSFLLRPNHRTILDVFEGQSTLVLQGESLIDQSIFRRSQGHFNRERIPERIVHAKGFACYGQFQVTNPEISLLTKASVFAPGRITSLAVRFSTQLGERGSSDTPFGEVRGLGVKFYTDDGIYDLLMINLPVFFINDPQLFIHLNHAQKRDPRTDLYDSDNLWEFFSNRPEALNGMTFVYSDYGIPDGFRHMPAFSVNTFRLINHNGHQSYARFMLLPSAGIKNLNLSESISTRGKDPDYARRDLFEAIEKHQPVSWTLCLQSLEANEIEDNFPYNPFDATKLWPFDRFPPIEIGIMTLNRNVRNAFAENEQIALNPANLIPGIEPSPDRLLLGRLFAYLDTQFYRLGANHLLIPVNRNHPEQCDRACRDHREDDFDDIVVDEDGDYATIQLNEEDGDDDRLIGSQTQTLRLSERDGTMRTETNGGSLPNFYPNDRFLSKPSLFDVTTPPFTFSFDSIVLTRPDSLQQQYLHARQTYRSFDDLERQNLHYNLAYAFSSIRKTWILERMLEHLRNIDMDYFNGVNQQLFEMKIEKNLMQL</sequence>
<dbReference type="GO" id="GO:0042542">
    <property type="term" value="P:response to hydrogen peroxide"/>
    <property type="evidence" value="ECO:0007669"/>
    <property type="project" value="TreeGrafter"/>
</dbReference>
<evidence type="ECO:0000313" key="11">
    <source>
        <dbReference type="EMBL" id="KAF7489876.1"/>
    </source>
</evidence>
<feature type="domain" description="Catalase core" evidence="10">
    <location>
        <begin position="82"/>
        <end position="515"/>
    </location>
</feature>
<comment type="similarity">
    <text evidence="1 8">Belongs to the catalase family.</text>
</comment>
<comment type="catalytic activity">
    <reaction evidence="8">
        <text>2 H2O2 = O2 + 2 H2O</text>
        <dbReference type="Rhea" id="RHEA:20309"/>
        <dbReference type="ChEBI" id="CHEBI:15377"/>
        <dbReference type="ChEBI" id="CHEBI:15379"/>
        <dbReference type="ChEBI" id="CHEBI:16240"/>
        <dbReference type="EC" id="1.11.1.6"/>
    </reaction>
</comment>
<accession>A0A834R708</accession>
<dbReference type="GO" id="GO:0005777">
    <property type="term" value="C:peroxisome"/>
    <property type="evidence" value="ECO:0007669"/>
    <property type="project" value="TreeGrafter"/>
</dbReference>
<dbReference type="PROSITE" id="PS51402">
    <property type="entry name" value="CATALASE_3"/>
    <property type="match status" value="1"/>
</dbReference>
<dbReference type="EMBL" id="WVUK01000063">
    <property type="protein sequence ID" value="KAF7489876.1"/>
    <property type="molecule type" value="Genomic_DNA"/>
</dbReference>
<evidence type="ECO:0000256" key="7">
    <source>
        <dbReference type="ARBA" id="ARBA00023324"/>
    </source>
</evidence>
<dbReference type="SUPFAM" id="SSF56634">
    <property type="entry name" value="Heme-dependent catalase-like"/>
    <property type="match status" value="2"/>
</dbReference>
<evidence type="ECO:0000256" key="8">
    <source>
        <dbReference type="RuleBase" id="RU000498"/>
    </source>
</evidence>
<dbReference type="AlphaFoldDB" id="A0A834R708"/>
<evidence type="ECO:0000256" key="6">
    <source>
        <dbReference type="ARBA" id="ARBA00023004"/>
    </source>
</evidence>
<dbReference type="PROSITE" id="PS00437">
    <property type="entry name" value="CATALASE_1"/>
    <property type="match status" value="1"/>
</dbReference>
<dbReference type="GO" id="GO:0046872">
    <property type="term" value="F:metal ion binding"/>
    <property type="evidence" value="ECO:0007669"/>
    <property type="project" value="UniProtKB-KW"/>
</dbReference>
<organism evidence="11">
    <name type="scientific">Sarcoptes scabiei</name>
    <name type="common">Itch mite</name>
    <name type="synonym">Acarus scabiei</name>
    <dbReference type="NCBI Taxonomy" id="52283"/>
    <lineage>
        <taxon>Eukaryota</taxon>
        <taxon>Metazoa</taxon>
        <taxon>Ecdysozoa</taxon>
        <taxon>Arthropoda</taxon>
        <taxon>Chelicerata</taxon>
        <taxon>Arachnida</taxon>
        <taxon>Acari</taxon>
        <taxon>Acariformes</taxon>
        <taxon>Sarcoptiformes</taxon>
        <taxon>Astigmata</taxon>
        <taxon>Psoroptidia</taxon>
        <taxon>Sarcoptoidea</taxon>
        <taxon>Sarcoptidae</taxon>
        <taxon>Sarcoptinae</taxon>
        <taxon>Sarcoptes</taxon>
    </lineage>
</organism>
<keyword evidence="13" id="KW-1185">Reference proteome</keyword>
<evidence type="ECO:0000256" key="5">
    <source>
        <dbReference type="ARBA" id="ARBA00023002"/>
    </source>
</evidence>
<dbReference type="InterPro" id="IPR002226">
    <property type="entry name" value="Catalase_haem_BS"/>
</dbReference>
<reference evidence="11" key="2">
    <citation type="submission" date="2020-01" db="EMBL/GenBank/DDBJ databases">
        <authorList>
            <person name="Korhonen P.K.K."/>
            <person name="Guangxu M.G."/>
            <person name="Wang T.W."/>
            <person name="Stroehlein A.J.S."/>
            <person name="Young N.D."/>
            <person name="Ang C.-S.A."/>
            <person name="Fernando D.W.F."/>
            <person name="Lu H.L."/>
            <person name="Taylor S.T."/>
            <person name="Ehtesham M.E.M."/>
            <person name="Najaraj S.H.N."/>
            <person name="Harsha G.H.G."/>
            <person name="Madugundu A.M."/>
            <person name="Renuse S.R."/>
            <person name="Holt D.H."/>
            <person name="Pandey A.P."/>
            <person name="Papenfuss A.P."/>
            <person name="Gasser R.B.G."/>
            <person name="Fischer K.F."/>
        </authorList>
    </citation>
    <scope>NUCLEOTIDE SEQUENCE</scope>
    <source>
        <strain evidence="11">SSS_KF_BRIS2020</strain>
    </source>
</reference>
<name>A0A834R708_SARSC</name>
<dbReference type="InterPro" id="IPR011614">
    <property type="entry name" value="Catalase_core"/>
</dbReference>
<proteinExistence type="inferred from homology"/>
<dbReference type="InterPro" id="IPR024708">
    <property type="entry name" value="Catalase_AS"/>
</dbReference>
<dbReference type="SMART" id="SM01060">
    <property type="entry name" value="Catalase"/>
    <property type="match status" value="1"/>
</dbReference>
<keyword evidence="5 8" id="KW-0560">Oxidoreductase</keyword>
<protein>
    <recommendedName>
        <fullName evidence="8">Catalase</fullName>
        <ecNumber evidence="8">1.11.1.6</ecNumber>
    </recommendedName>
</protein>
<dbReference type="Pfam" id="PF00199">
    <property type="entry name" value="Catalase"/>
    <property type="match status" value="1"/>
</dbReference>
<dbReference type="EC" id="1.11.1.6" evidence="8"/>
<reference evidence="12" key="3">
    <citation type="submission" date="2022-06" db="UniProtKB">
        <authorList>
            <consortium name="EnsemblMetazoa"/>
        </authorList>
    </citation>
    <scope>IDENTIFICATION</scope>
</reference>
<evidence type="ECO:0000259" key="10">
    <source>
        <dbReference type="SMART" id="SM01060"/>
    </source>
</evidence>
<keyword evidence="4 8" id="KW-0479">Metal-binding</keyword>
<dbReference type="Proteomes" id="UP000070412">
    <property type="component" value="Unassembled WGS sequence"/>
</dbReference>
<evidence type="ECO:0000313" key="12">
    <source>
        <dbReference type="EnsemblMetazoa" id="KAF7489876.1"/>
    </source>
</evidence>
<dbReference type="GO" id="GO:0004096">
    <property type="term" value="F:catalase activity"/>
    <property type="evidence" value="ECO:0007669"/>
    <property type="project" value="UniProtKB-EC"/>
</dbReference>
<evidence type="ECO:0000256" key="1">
    <source>
        <dbReference type="ARBA" id="ARBA00005329"/>
    </source>
</evidence>
<evidence type="ECO:0000256" key="4">
    <source>
        <dbReference type="ARBA" id="ARBA00022723"/>
    </source>
</evidence>
<comment type="function">
    <text evidence="9">Catalyzes the degradation of hydrogen peroxide (H(2)O(2)) generated by peroxisomal oxidases to water and oxygen, thereby protecting cells from the toxic effects of hydrogen peroxide.</text>
</comment>
<reference evidence="13" key="1">
    <citation type="journal article" date="2020" name="PLoS Negl. Trop. Dis.">
        <title>High-quality nuclear genome for Sarcoptes scabiei-A critical resource for a neglected parasite.</title>
        <authorList>
            <person name="Korhonen P.K."/>
            <person name="Gasser R.B."/>
            <person name="Ma G."/>
            <person name="Wang T."/>
            <person name="Stroehlein A.J."/>
            <person name="Young N.D."/>
            <person name="Ang C.S."/>
            <person name="Fernando D.D."/>
            <person name="Lu H.C."/>
            <person name="Taylor S."/>
            <person name="Reynolds S.L."/>
            <person name="Mofiz E."/>
            <person name="Najaraj S.H."/>
            <person name="Gowda H."/>
            <person name="Madugundu A."/>
            <person name="Renuse S."/>
            <person name="Holt D."/>
            <person name="Pandey A."/>
            <person name="Papenfuss A.T."/>
            <person name="Fischer K."/>
        </authorList>
    </citation>
    <scope>NUCLEOTIDE SEQUENCE [LARGE SCALE GENOMIC DNA]</scope>
</reference>
<evidence type="ECO:0000256" key="3">
    <source>
        <dbReference type="ARBA" id="ARBA00022617"/>
    </source>
</evidence>
<dbReference type="Pfam" id="PF06628">
    <property type="entry name" value="Catalase-rel"/>
    <property type="match status" value="1"/>
</dbReference>
<dbReference type="GO" id="GO:0005739">
    <property type="term" value="C:mitochondrion"/>
    <property type="evidence" value="ECO:0007669"/>
    <property type="project" value="TreeGrafter"/>
</dbReference>
<dbReference type="InterPro" id="IPR010582">
    <property type="entry name" value="Catalase_immune_responsive"/>
</dbReference>
<gene>
    <name evidence="11" type="ORF">SSS_9114</name>
</gene>
<dbReference type="PRINTS" id="PR00067">
    <property type="entry name" value="CATALASE"/>
</dbReference>
<dbReference type="GO" id="GO:0020037">
    <property type="term" value="F:heme binding"/>
    <property type="evidence" value="ECO:0007669"/>
    <property type="project" value="InterPro"/>
</dbReference>
<dbReference type="PANTHER" id="PTHR11465">
    <property type="entry name" value="CATALASE"/>
    <property type="match status" value="1"/>
</dbReference>
<dbReference type="PROSITE" id="PS00438">
    <property type="entry name" value="CATALASE_2"/>
    <property type="match status" value="1"/>
</dbReference>
<evidence type="ECO:0000313" key="13">
    <source>
        <dbReference type="Proteomes" id="UP000070412"/>
    </source>
</evidence>
<dbReference type="OrthoDB" id="6483700at2759"/>
<keyword evidence="3 8" id="KW-0349">Heme</keyword>
<dbReference type="EnsemblMetazoa" id="SSS_9114s_mrna">
    <property type="protein sequence ID" value="KAF7489876.1"/>
    <property type="gene ID" value="SSS_9114"/>
</dbReference>
<keyword evidence="7 8" id="KW-0376">Hydrogen peroxide</keyword>
<dbReference type="Gene3D" id="2.40.180.10">
    <property type="entry name" value="Catalase core domain"/>
    <property type="match status" value="2"/>
</dbReference>
<dbReference type="GO" id="GO:0042744">
    <property type="term" value="P:hydrogen peroxide catabolic process"/>
    <property type="evidence" value="ECO:0007669"/>
    <property type="project" value="UniProtKB-KW"/>
</dbReference>
<dbReference type="InterPro" id="IPR020835">
    <property type="entry name" value="Catalase_sf"/>
</dbReference>
<keyword evidence="6 8" id="KW-0408">Iron</keyword>
<dbReference type="InterPro" id="IPR018028">
    <property type="entry name" value="Catalase"/>
</dbReference>
<keyword evidence="2 8" id="KW-0575">Peroxidase</keyword>
<evidence type="ECO:0000256" key="2">
    <source>
        <dbReference type="ARBA" id="ARBA00022559"/>
    </source>
</evidence>